<dbReference type="Proteomes" id="UP001526246">
    <property type="component" value="Unassembled WGS sequence"/>
</dbReference>
<dbReference type="InterPro" id="IPR032710">
    <property type="entry name" value="NTF2-like_dom_sf"/>
</dbReference>
<comment type="caution">
    <text evidence="2">The sequence shown here is derived from an EMBL/GenBank/DDBJ whole genome shotgun (WGS) entry which is preliminary data.</text>
</comment>
<proteinExistence type="predicted"/>
<dbReference type="CDD" id="cd00531">
    <property type="entry name" value="NTF2_like"/>
    <property type="match status" value="1"/>
</dbReference>
<accession>A0ABT3JE84</accession>
<evidence type="ECO:0000313" key="2">
    <source>
        <dbReference type="EMBL" id="MCW3797224.1"/>
    </source>
</evidence>
<protein>
    <submittedName>
        <fullName evidence="2">Nuclear transport factor 2 family protein</fullName>
    </submittedName>
</protein>
<dbReference type="RefSeq" id="WP_264881379.1">
    <property type="nucleotide sequence ID" value="NZ_JAPDOB010000001.1"/>
</dbReference>
<dbReference type="SUPFAM" id="SSF54427">
    <property type="entry name" value="NTF2-like"/>
    <property type="match status" value="1"/>
</dbReference>
<feature type="domain" description="SnoaL-like" evidence="1">
    <location>
        <begin position="18"/>
        <end position="118"/>
    </location>
</feature>
<dbReference type="InterPro" id="IPR037401">
    <property type="entry name" value="SnoaL-like"/>
</dbReference>
<keyword evidence="3" id="KW-1185">Reference proteome</keyword>
<evidence type="ECO:0000259" key="1">
    <source>
        <dbReference type="Pfam" id="PF12680"/>
    </source>
</evidence>
<sequence length="141" mass="15614">MSEVAAVSSYEQREALAKRFHACLLARDWNGIRLLVHDDANWVLPGDNLISGPAVGGDAVVERAKLIASFGVSFQLLHILVSRDHVALALRNMATRPGAVLDEYLATVCRLRGDRIIEIETYLSDVRGMNRFFSKAPEHIS</sequence>
<organism evidence="2 3">
    <name type="scientific">Sphingomonas arvum</name>
    <dbReference type="NCBI Taxonomy" id="2992113"/>
    <lineage>
        <taxon>Bacteria</taxon>
        <taxon>Pseudomonadati</taxon>
        <taxon>Pseudomonadota</taxon>
        <taxon>Alphaproteobacteria</taxon>
        <taxon>Sphingomonadales</taxon>
        <taxon>Sphingomonadaceae</taxon>
        <taxon>Sphingomonas</taxon>
    </lineage>
</organism>
<evidence type="ECO:0000313" key="3">
    <source>
        <dbReference type="Proteomes" id="UP001526246"/>
    </source>
</evidence>
<gene>
    <name evidence="2" type="ORF">OMW55_05300</name>
</gene>
<dbReference type="EMBL" id="JAPDOB010000001">
    <property type="protein sequence ID" value="MCW3797224.1"/>
    <property type="molecule type" value="Genomic_DNA"/>
</dbReference>
<reference evidence="2 3" key="1">
    <citation type="submission" date="2022-10" db="EMBL/GenBank/DDBJ databases">
        <title>Sphingomonas sp.</title>
        <authorList>
            <person name="Jin C."/>
        </authorList>
    </citation>
    <scope>NUCLEOTIDE SEQUENCE [LARGE SCALE GENOMIC DNA]</scope>
    <source>
        <strain evidence="2 3">BN140010</strain>
    </source>
</reference>
<dbReference type="Pfam" id="PF12680">
    <property type="entry name" value="SnoaL_2"/>
    <property type="match status" value="1"/>
</dbReference>
<dbReference type="Gene3D" id="3.10.450.50">
    <property type="match status" value="1"/>
</dbReference>
<name>A0ABT3JE84_9SPHN</name>